<evidence type="ECO:0000313" key="12">
    <source>
        <dbReference type="Proteomes" id="UP000072874"/>
    </source>
</evidence>
<dbReference type="InterPro" id="IPR009038">
    <property type="entry name" value="GOLD_dom"/>
</dbReference>
<dbReference type="KEGG" id="pyo:PY17X_1244900"/>
<evidence type="ECO:0000256" key="3">
    <source>
        <dbReference type="ARBA" id="ARBA00022692"/>
    </source>
</evidence>
<evidence type="ECO:0000259" key="9">
    <source>
        <dbReference type="PROSITE" id="PS50866"/>
    </source>
</evidence>
<dbReference type="GeneID" id="3789261"/>
<evidence type="ECO:0000256" key="6">
    <source>
        <dbReference type="ARBA" id="ARBA00023136"/>
    </source>
</evidence>
<dbReference type="VEuPathDB" id="PlasmoDB:Py17XNL_001205299"/>
<dbReference type="InterPro" id="IPR015720">
    <property type="entry name" value="Emp24-like"/>
</dbReference>
<dbReference type="AlphaFoldDB" id="A0A077YBZ2"/>
<reference evidence="11" key="4">
    <citation type="submission" date="2019-05" db="EMBL/GenBank/DDBJ databases">
        <authorList>
            <consortium name="Pathogen Informatics"/>
        </authorList>
    </citation>
    <scope>NUCLEOTIDE SEQUENCE</scope>
    <source>
        <strain evidence="11">17X</strain>
    </source>
</reference>
<feature type="transmembrane region" description="Helical" evidence="8">
    <location>
        <begin position="6"/>
        <end position="28"/>
    </location>
</feature>
<sequence length="210" mass="24300">MKGIILIRYLLFIIYLNYLYVQAAYFYVKEGAEKCFVENVSKSVIIVASYDNYGTKELKCLINVKDKNGLVLYTHDTSQMSKGKISYMTKSSGLHYICILCPSNNWFKDSSIKWNLSIEVGGIDIDMNDTAKKSEISETLNTLKNLKKKFNSMKTHHAHQKVIADNMHEHNKNVHKSMIYCYIIEIIILIIITGYSIMHLKNYFKANKLM</sequence>
<dbReference type="OMA" id="YYICISC"/>
<dbReference type="PROSITE" id="PS50866">
    <property type="entry name" value="GOLD"/>
    <property type="match status" value="1"/>
</dbReference>
<keyword evidence="5 8" id="KW-1133">Transmembrane helix</keyword>
<name>A0A077YBZ2_PLAYE</name>
<keyword evidence="6 8" id="KW-0472">Membrane</keyword>
<comment type="subcellular location">
    <subcellularLocation>
        <location evidence="1 7">Membrane</location>
        <topology evidence="1 7">Single-pass type I membrane protein</topology>
    </subcellularLocation>
</comment>
<dbReference type="PANTHER" id="PTHR22811">
    <property type="entry name" value="TRANSMEMBRANE EMP24 DOMAIN-CONTAINING PROTEIN"/>
    <property type="match status" value="1"/>
</dbReference>
<evidence type="ECO:0000256" key="5">
    <source>
        <dbReference type="ARBA" id="ARBA00022989"/>
    </source>
</evidence>
<proteinExistence type="inferred from homology"/>
<dbReference type="EMBL" id="LK934640">
    <property type="protein sequence ID" value="CDU19611.1"/>
    <property type="molecule type" value="Genomic_DNA"/>
</dbReference>
<accession>A0A077YBZ2</accession>
<dbReference type="VEuPathDB" id="PlasmoDB:PY17X_1244900"/>
<keyword evidence="3 7" id="KW-0812">Transmembrane</keyword>
<evidence type="ECO:0000256" key="4">
    <source>
        <dbReference type="ARBA" id="ARBA00022729"/>
    </source>
</evidence>
<dbReference type="Pfam" id="PF01105">
    <property type="entry name" value="EMP24_GP25L"/>
    <property type="match status" value="1"/>
</dbReference>
<feature type="domain" description="GOLD" evidence="9">
    <location>
        <begin position="33"/>
        <end position="118"/>
    </location>
</feature>
<keyword evidence="4" id="KW-0732">Signal</keyword>
<dbReference type="VEuPathDB" id="PlasmoDB:PY03735"/>
<dbReference type="Proteomes" id="UP000072874">
    <property type="component" value="Chromosome 12"/>
</dbReference>
<dbReference type="VEuPathDB" id="PlasmoDB:PYYM_1244100"/>
<reference evidence="10" key="2">
    <citation type="submission" date="2014-05" db="EMBL/GenBank/DDBJ databases">
        <authorList>
            <person name="Aslett A.Martin."/>
            <person name="De Silva Nishadi"/>
        </authorList>
    </citation>
    <scope>NUCLEOTIDE SEQUENCE</scope>
    <source>
        <strain evidence="10">YM</strain>
    </source>
</reference>
<dbReference type="RefSeq" id="XP_022812736.1">
    <property type="nucleotide sequence ID" value="XM_022956904.1"/>
</dbReference>
<dbReference type="Proteomes" id="UP000072904">
    <property type="component" value="Chromosome 12"/>
</dbReference>
<evidence type="ECO:0000313" key="13">
    <source>
        <dbReference type="Proteomes" id="UP000072904"/>
    </source>
</evidence>
<dbReference type="SMART" id="SM01190">
    <property type="entry name" value="EMP24_GP25L"/>
    <property type="match status" value="1"/>
</dbReference>
<dbReference type="EMBL" id="LM993666">
    <property type="protein sequence ID" value="VTZ80247.1"/>
    <property type="molecule type" value="Genomic_DNA"/>
</dbReference>
<comment type="similarity">
    <text evidence="2 7">Belongs to the EMP24/GP25L family.</text>
</comment>
<evidence type="ECO:0000313" key="10">
    <source>
        <dbReference type="EMBL" id="CDU19611.1"/>
    </source>
</evidence>
<feature type="transmembrane region" description="Helical" evidence="8">
    <location>
        <begin position="179"/>
        <end position="200"/>
    </location>
</feature>
<evidence type="ECO:0000256" key="1">
    <source>
        <dbReference type="ARBA" id="ARBA00004479"/>
    </source>
</evidence>
<reference evidence="11" key="3">
    <citation type="submission" date="2014-05" db="EMBL/GenBank/DDBJ databases">
        <authorList>
            <person name="Aslett M.A."/>
            <person name="De Silva N."/>
        </authorList>
    </citation>
    <scope>NUCLEOTIDE SEQUENCE</scope>
    <source>
        <strain evidence="11">17X</strain>
    </source>
</reference>
<protein>
    <submittedName>
        <fullName evidence="10">Transmembrane emp24 domain-containing protein, putative</fullName>
    </submittedName>
</protein>
<evidence type="ECO:0000256" key="8">
    <source>
        <dbReference type="SAM" id="Phobius"/>
    </source>
</evidence>
<organism evidence="10 13">
    <name type="scientific">Plasmodium yoelii</name>
    <dbReference type="NCBI Taxonomy" id="5861"/>
    <lineage>
        <taxon>Eukaryota</taxon>
        <taxon>Sar</taxon>
        <taxon>Alveolata</taxon>
        <taxon>Apicomplexa</taxon>
        <taxon>Aconoidasida</taxon>
        <taxon>Haemosporida</taxon>
        <taxon>Plasmodiidae</taxon>
        <taxon>Plasmodium</taxon>
        <taxon>Plasmodium (Vinckeia)</taxon>
    </lineage>
</organism>
<gene>
    <name evidence="11" type="ORF">PY17X_1244900</name>
    <name evidence="10" type="ORF">PYYM_1244100</name>
</gene>
<evidence type="ECO:0000256" key="2">
    <source>
        <dbReference type="ARBA" id="ARBA00007104"/>
    </source>
</evidence>
<evidence type="ECO:0000256" key="7">
    <source>
        <dbReference type="RuleBase" id="RU003827"/>
    </source>
</evidence>
<dbReference type="OrthoDB" id="3427at2759"/>
<evidence type="ECO:0000313" key="11">
    <source>
        <dbReference type="EMBL" id="VTZ80247.1"/>
    </source>
</evidence>
<reference evidence="12 13" key="1">
    <citation type="journal article" date="2014" name="BMC Biol.">
        <title>A comprehensive evaluation of rodent malaria parasite genomes and gene expression.</title>
        <authorList>
            <person name="Otto T.D."/>
            <person name="Bohme U."/>
            <person name="Jackson A.P."/>
            <person name="Hunt M."/>
            <person name="Franke-Fayard B."/>
            <person name="Hoeijmakers W.A."/>
            <person name="Religa A.A."/>
            <person name="Robertson L."/>
            <person name="Sanders M."/>
            <person name="Ogun S.A."/>
            <person name="Cunningham D."/>
            <person name="Erhart A."/>
            <person name="Billker O."/>
            <person name="Khan S.M."/>
            <person name="Stunnenberg H.G."/>
            <person name="Langhorne J."/>
            <person name="Holder A.A."/>
            <person name="Waters A.P."/>
            <person name="Newbold C.I."/>
            <person name="Pain A."/>
            <person name="Berriman M."/>
            <person name="Janse C.J."/>
        </authorList>
    </citation>
    <scope>NUCLEOTIDE SEQUENCE [LARGE SCALE GENOMIC DNA]</scope>
    <source>
        <strain evidence="11 12">17X</strain>
        <strain evidence="10 13">YM</strain>
    </source>
</reference>
<dbReference type="GO" id="GO:0016020">
    <property type="term" value="C:membrane"/>
    <property type="evidence" value="ECO:0007669"/>
    <property type="project" value="UniProtKB-SubCell"/>
</dbReference>